<proteinExistence type="predicted"/>
<dbReference type="SMART" id="SM00028">
    <property type="entry name" value="TPR"/>
    <property type="match status" value="1"/>
</dbReference>
<dbReference type="InterPro" id="IPR050754">
    <property type="entry name" value="FKBP4/5/8-like"/>
</dbReference>
<dbReference type="AlphaFoldDB" id="A0A7J6SLZ3"/>
<comment type="caution">
    <text evidence="6">The sequence shown here is derived from an EMBL/GenBank/DDBJ whole genome shotgun (WGS) entry which is preliminary data.</text>
</comment>
<feature type="compositionally biased region" description="Polar residues" evidence="5">
    <location>
        <begin position="18"/>
        <end position="28"/>
    </location>
</feature>
<dbReference type="SUPFAM" id="SSF48452">
    <property type="entry name" value="TPR-like"/>
    <property type="match status" value="1"/>
</dbReference>
<organism evidence="6 7">
    <name type="scientific">Perkinsus olseni</name>
    <name type="common">Perkinsus atlanticus</name>
    <dbReference type="NCBI Taxonomy" id="32597"/>
    <lineage>
        <taxon>Eukaryota</taxon>
        <taxon>Sar</taxon>
        <taxon>Alveolata</taxon>
        <taxon>Perkinsozoa</taxon>
        <taxon>Perkinsea</taxon>
        <taxon>Perkinsida</taxon>
        <taxon>Perkinsidae</taxon>
        <taxon>Perkinsus</taxon>
    </lineage>
</organism>
<protein>
    <recommendedName>
        <fullName evidence="2">peptidylprolyl isomerase</fullName>
        <ecNumber evidence="2">5.2.1.8</ecNumber>
    </recommendedName>
</protein>
<evidence type="ECO:0000256" key="4">
    <source>
        <dbReference type="ARBA" id="ARBA00023235"/>
    </source>
</evidence>
<keyword evidence="7" id="KW-1185">Reference proteome</keyword>
<feature type="compositionally biased region" description="Polar residues" evidence="5">
    <location>
        <begin position="1"/>
        <end position="11"/>
    </location>
</feature>
<evidence type="ECO:0000256" key="2">
    <source>
        <dbReference type="ARBA" id="ARBA00013194"/>
    </source>
</evidence>
<evidence type="ECO:0000256" key="3">
    <source>
        <dbReference type="ARBA" id="ARBA00023110"/>
    </source>
</evidence>
<feature type="non-terminal residue" evidence="6">
    <location>
        <position position="1"/>
    </location>
</feature>
<comment type="catalytic activity">
    <reaction evidence="1">
        <text>[protein]-peptidylproline (omega=180) = [protein]-peptidylproline (omega=0)</text>
        <dbReference type="Rhea" id="RHEA:16237"/>
        <dbReference type="Rhea" id="RHEA-COMP:10747"/>
        <dbReference type="Rhea" id="RHEA-COMP:10748"/>
        <dbReference type="ChEBI" id="CHEBI:83833"/>
        <dbReference type="ChEBI" id="CHEBI:83834"/>
        <dbReference type="EC" id="5.2.1.8"/>
    </reaction>
</comment>
<feature type="region of interest" description="Disordered" evidence="5">
    <location>
        <begin position="1"/>
        <end position="40"/>
    </location>
</feature>
<evidence type="ECO:0000313" key="7">
    <source>
        <dbReference type="Proteomes" id="UP000553632"/>
    </source>
</evidence>
<dbReference type="Proteomes" id="UP000553632">
    <property type="component" value="Unassembled WGS sequence"/>
</dbReference>
<feature type="compositionally biased region" description="Basic and acidic residues" evidence="5">
    <location>
        <begin position="29"/>
        <end position="38"/>
    </location>
</feature>
<reference evidence="6 7" key="1">
    <citation type="submission" date="2020-04" db="EMBL/GenBank/DDBJ databases">
        <title>Perkinsus olseni comparative genomics.</title>
        <authorList>
            <person name="Bogema D.R."/>
        </authorList>
    </citation>
    <scope>NUCLEOTIDE SEQUENCE [LARGE SCALE GENOMIC DNA]</scope>
    <source>
        <strain evidence="6 7">ATCC PRA-207</strain>
    </source>
</reference>
<keyword evidence="3" id="KW-0697">Rotamase</keyword>
<dbReference type="PANTHER" id="PTHR46512:SF9">
    <property type="entry name" value="PEPTIDYLPROLYL ISOMERASE"/>
    <property type="match status" value="1"/>
</dbReference>
<sequence>MTSERAGNSSAEEPERTTGISPEPSSDLRSQEAAREKLGQPPLDEDSLLLVFGSEEAHRAVEWCQSNCPRSDIFESRLEDGTKLKEEGNVMVKGGQWEDATGRYLAALRNLRYQVDFSIGQQWQLTNEHQHLLDTIKLSILNNLCLAYLHREDAERARKAADLALKSVTTIDRMAKETDGLQPVPRETLGKIYYRRAKAHYSLRDYDKAYADAKDAHEFCPSDTAVKRLMSEAQRLLKKEEEKSTRMWRSSAKKMFPESQQSVTTEGTVEKPSSDNA</sequence>
<feature type="compositionally biased region" description="Basic and acidic residues" evidence="5">
    <location>
        <begin position="268"/>
        <end position="277"/>
    </location>
</feature>
<gene>
    <name evidence="6" type="ORF">FOZ63_009826</name>
</gene>
<dbReference type="GO" id="GO:0003755">
    <property type="term" value="F:peptidyl-prolyl cis-trans isomerase activity"/>
    <property type="evidence" value="ECO:0007669"/>
    <property type="project" value="UniProtKB-EC"/>
</dbReference>
<dbReference type="EMBL" id="JABANO010017574">
    <property type="protein sequence ID" value="KAF4733246.1"/>
    <property type="molecule type" value="Genomic_DNA"/>
</dbReference>
<evidence type="ECO:0000313" key="6">
    <source>
        <dbReference type="EMBL" id="KAF4733246.1"/>
    </source>
</evidence>
<feature type="region of interest" description="Disordered" evidence="5">
    <location>
        <begin position="238"/>
        <end position="277"/>
    </location>
</feature>
<keyword evidence="4" id="KW-0413">Isomerase</keyword>
<dbReference type="Gene3D" id="1.25.40.10">
    <property type="entry name" value="Tetratricopeptide repeat domain"/>
    <property type="match status" value="1"/>
</dbReference>
<dbReference type="PANTHER" id="PTHR46512">
    <property type="entry name" value="PEPTIDYLPROLYL ISOMERASE"/>
    <property type="match status" value="1"/>
</dbReference>
<dbReference type="InterPro" id="IPR019734">
    <property type="entry name" value="TPR_rpt"/>
</dbReference>
<evidence type="ECO:0000256" key="1">
    <source>
        <dbReference type="ARBA" id="ARBA00000971"/>
    </source>
</evidence>
<dbReference type="EC" id="5.2.1.8" evidence="2"/>
<evidence type="ECO:0000256" key="5">
    <source>
        <dbReference type="SAM" id="MobiDB-lite"/>
    </source>
</evidence>
<dbReference type="InterPro" id="IPR011990">
    <property type="entry name" value="TPR-like_helical_dom_sf"/>
</dbReference>
<accession>A0A7J6SLZ3</accession>
<feature type="compositionally biased region" description="Polar residues" evidence="5">
    <location>
        <begin position="258"/>
        <end position="267"/>
    </location>
</feature>
<name>A0A7J6SLZ3_PEROL</name>